<dbReference type="InterPro" id="IPR058210">
    <property type="entry name" value="SACS/Nov_dom"/>
</dbReference>
<dbReference type="OrthoDB" id="10031156at2759"/>
<dbReference type="GeneID" id="28941957"/>
<dbReference type="InterPro" id="IPR022155">
    <property type="entry name" value="DUF3684"/>
</dbReference>
<dbReference type="InterPro" id="IPR036890">
    <property type="entry name" value="HATPase_C_sf"/>
</dbReference>
<reference evidence="3" key="1">
    <citation type="journal article" date="2016" name="Nat. Commun.">
        <title>Genome analysis of three Pneumocystis species reveals adaptation mechanisms to life exclusively in mammalian hosts.</title>
        <authorList>
            <person name="Ma L."/>
            <person name="Chen Z."/>
            <person name="Huang D.W."/>
            <person name="Kutty G."/>
            <person name="Ishihara M."/>
            <person name="Wang H."/>
            <person name="Abouelleil A."/>
            <person name="Bishop L."/>
            <person name="Davey E."/>
            <person name="Deng R."/>
            <person name="Deng X."/>
            <person name="Fan L."/>
            <person name="Fantoni G."/>
            <person name="Fitzgerald M."/>
            <person name="Gogineni E."/>
            <person name="Goldberg J.M."/>
            <person name="Handley G."/>
            <person name="Hu X."/>
            <person name="Huber C."/>
            <person name="Jiao X."/>
            <person name="Jones K."/>
            <person name="Levin J.Z."/>
            <person name="Liu Y."/>
            <person name="Macdonald P."/>
            <person name="Melnikov A."/>
            <person name="Raley C."/>
            <person name="Sassi M."/>
            <person name="Sherman B.T."/>
            <person name="Song X."/>
            <person name="Sykes S."/>
            <person name="Tran B."/>
            <person name="Walsh L."/>
            <person name="Xia Y."/>
            <person name="Yang J."/>
            <person name="Young S."/>
            <person name="Zeng Q."/>
            <person name="Zheng X."/>
            <person name="Stephens R."/>
            <person name="Nusbaum C."/>
            <person name="Birren B.W."/>
            <person name="Azadi P."/>
            <person name="Lempicki R.A."/>
            <person name="Cuomo C.A."/>
            <person name="Kovacs J.A."/>
        </authorList>
    </citation>
    <scope>NUCLEOTIDE SEQUENCE [LARGE SCALE GENOMIC DNA]</scope>
    <source>
        <strain evidence="3">RU7</strain>
    </source>
</reference>
<name>A0A0W4ZDV6_PNEJ7</name>
<accession>A0A0W4ZDV6</accession>
<dbReference type="Gene3D" id="3.30.565.10">
    <property type="entry name" value="Histidine kinase-like ATPase, C-terminal domain"/>
    <property type="match status" value="1"/>
</dbReference>
<feature type="domain" description="Sacsin/Nov" evidence="1">
    <location>
        <begin position="42"/>
        <end position="156"/>
    </location>
</feature>
<proteinExistence type="predicted"/>
<dbReference type="Proteomes" id="UP000053447">
    <property type="component" value="Unassembled WGS sequence"/>
</dbReference>
<protein>
    <recommendedName>
        <fullName evidence="1">Sacsin/Nov domain-containing protein</fullName>
    </recommendedName>
</protein>
<gene>
    <name evidence="2" type="ORF">T551_03439</name>
</gene>
<dbReference type="STRING" id="1408657.A0A0W4ZDV6"/>
<comment type="caution">
    <text evidence="2">The sequence shown here is derived from an EMBL/GenBank/DDBJ whole genome shotgun (WGS) entry which is preliminary data.</text>
</comment>
<dbReference type="PANTHER" id="PTHR47839:SF1">
    <property type="entry name" value="DOMAIN PROTEIN, PUTATIVE (AFU_ORTHOLOGUE AFUA_6G04830)-RELATED"/>
    <property type="match status" value="1"/>
</dbReference>
<dbReference type="EMBL" id="LFWA01000017">
    <property type="protein sequence ID" value="KTW26522.1"/>
    <property type="molecule type" value="Genomic_DNA"/>
</dbReference>
<dbReference type="Pfam" id="PF25794">
    <property type="entry name" value="SACS"/>
    <property type="match status" value="1"/>
</dbReference>
<evidence type="ECO:0000313" key="2">
    <source>
        <dbReference type="EMBL" id="KTW26522.1"/>
    </source>
</evidence>
<dbReference type="eggNOG" id="ENOG502QPMA">
    <property type="taxonomic scope" value="Eukaryota"/>
</dbReference>
<keyword evidence="3" id="KW-1185">Reference proteome</keyword>
<dbReference type="Pfam" id="PF12449">
    <property type="entry name" value="DUF3684"/>
    <property type="match status" value="1"/>
</dbReference>
<dbReference type="VEuPathDB" id="FungiDB:T551_03439"/>
<sequence>MDIDVYKQLTLSETGHESSVTVNQASFSVGSLCFSSVLILCELDKILSRYASEHTLFRELLQNSDDACSQQAEIHYQTLGEPLGRDDITQISRIPCKRLIFKNDGALFGEADWQRISRIAEGNPDEEKIGAFGVGFYSVFSICEDPFIVSGNQTMAFYWKKDQLYVKRAVVDVAVGTTFLLQLREPMEIPQMVDLCRFLTTSFAFTRSLRKIELFFDDYRLLSLCKSKECSFSVPIPKELVLVSPQKIMRVESATIESLNIRATYLNVVYWRSRQLDNPLFRQKWIGRIFSMHDAYEDLDPSLEVTSEITLSVANAGIQILIGLSYRKELERVTKKRPPKNTKVQLLFSNFSQGDTKKHNKSFFSDLLTYNKQGKVYIGFSTHQTTGFSAHLGAPGLIPTVERENIDLVDKFVKYWNKEILYCSGILARFSYIAYFPFDNLIRIIYHYEIQRIVSHFKDDIKAPFVYTMNMFTIEASSPLLISNIIEEAFFFCSKVRSIPLIGDDIVPSDKIYLPDSNIDFLPGIPFIRHDILLESAKFFDKLKHMDMIRQLNADDICNELSRRTLTIQNTVSFIKWLNRRSSNIDYIMRLKLIGALIIYDQNVETINFSYLKCFLNTKLIPFDMPLPPVCAPYLLTKHFSFSELEILEWKELSVFEWLQYICTSSVSLVKKDISCSPEFARQVLEIVSNSWEKMNYTDRNAIILLLNSKTCMPTRNHGMRVPSETYFHTVTLFSDLPVIEIMKNIKENFLSDLGVRKTVEYQVIFDRLIGGGEWSHIDLICYLASFKDNIPNSDFEKIKKTLICKIEGNSLRTYLVSELYEPNDILRELTLPIIEWPKNKWNPSSNEALLLFSLGLKRFPSVDVLINLAVSGPSELREKALKFFTVNYYTYNYGSAYSFSKSGLEFLPVESDGKQNNLASPTTCFANKFCRVFGFKILRHDLIPEAKKFGVENDPNIESVVSILIKSPPNSIGLAQVQFEYFACRLGELKKYILEKLNKTKFIPIQDPQTKKIKHLTPDSCFIEGDDSAFYEQIFDFVDFGHKANVFLKACGTMSQPTFPQLAELLLKDPKHVFNLVKTPQKYQDILRKLVISSYFHKKTKDIFRDMMSKPFLLASKKRKSKSVGGKLFSGDQESLEYCLSDASSIFIIDDVISYNLFGEFILAAPQEDILEEFYESLGSRRFSSVVKEEYKFKGPKKENFETNALRKLFIDRSSLFLHETSSALLHDRDWLASNLNVTYLESIKLERILKFKNMDYSHEHLVTCALNPAYQCSLYVTKNWDSYDVAQILCKIMLQKPAVHDPLLLSSLIVTDLNILQQRGYNVQRILHSQDLKKKEEEEFHKINSKQHDIQVEMERYNIGSESQDDSCIKYPGSYPFEDDLKDVNRDYDLSNTSKSGTSTSLVKKPEFSEKNIQKNFEISSKFQEQHSYRNNENKHKDVFYENISLLKNYFFKKSKLKNTLNVKFPMNYEQNVASNLSRAIKACRSNNEMSIFSPVEVIEVKEAQEGYCNISYSHNLKHVSRTVDNINVYVSKDMHSGELYINNNMNDIELFSSKVLKKISCVFGFCVSVLNIFYDENGLTIAFNKNGSIFCNLRYYILLHSKKLVSGDFRDVLAFWFVTIAHELSHNIVSEHGQVHSFYTYVFK</sequence>
<dbReference type="NCBIfam" id="NF047352">
    <property type="entry name" value="P_loop_sacsin"/>
    <property type="match status" value="1"/>
</dbReference>
<dbReference type="SUPFAM" id="SSF55874">
    <property type="entry name" value="ATPase domain of HSP90 chaperone/DNA topoisomerase II/histidine kinase"/>
    <property type="match status" value="1"/>
</dbReference>
<dbReference type="PANTHER" id="PTHR47839">
    <property type="entry name" value="DOMAIN PROTEIN, PUTATIVE (AFU_ORTHOLOGUE AFUA_6G04830)-RELATED"/>
    <property type="match status" value="1"/>
</dbReference>
<evidence type="ECO:0000313" key="3">
    <source>
        <dbReference type="Proteomes" id="UP000053447"/>
    </source>
</evidence>
<organism evidence="2 3">
    <name type="scientific">Pneumocystis jirovecii (strain RU7)</name>
    <name type="common">Human pneumocystis pneumonia agent</name>
    <dbReference type="NCBI Taxonomy" id="1408657"/>
    <lineage>
        <taxon>Eukaryota</taxon>
        <taxon>Fungi</taxon>
        <taxon>Dikarya</taxon>
        <taxon>Ascomycota</taxon>
        <taxon>Taphrinomycotina</taxon>
        <taxon>Pneumocystomycetes</taxon>
        <taxon>Pneumocystaceae</taxon>
        <taxon>Pneumocystis</taxon>
    </lineage>
</organism>
<dbReference type="RefSeq" id="XP_018228051.1">
    <property type="nucleotide sequence ID" value="XM_018375702.1"/>
</dbReference>
<evidence type="ECO:0000259" key="1">
    <source>
        <dbReference type="Pfam" id="PF25794"/>
    </source>
</evidence>